<keyword evidence="1" id="KW-0472">Membrane</keyword>
<dbReference type="OrthoDB" id="529273at2759"/>
<accession>A0A6A6DL60</accession>
<keyword evidence="1" id="KW-1133">Transmembrane helix</keyword>
<evidence type="ECO:0000313" key="3">
    <source>
        <dbReference type="Proteomes" id="UP000800200"/>
    </source>
</evidence>
<protein>
    <submittedName>
        <fullName evidence="2">Uncharacterized protein</fullName>
    </submittedName>
</protein>
<gene>
    <name evidence="2" type="ORF">K469DRAFT_718410</name>
</gene>
<proteinExistence type="predicted"/>
<dbReference type="Proteomes" id="UP000800200">
    <property type="component" value="Unassembled WGS sequence"/>
</dbReference>
<feature type="transmembrane region" description="Helical" evidence="1">
    <location>
        <begin position="76"/>
        <end position="98"/>
    </location>
</feature>
<evidence type="ECO:0000256" key="1">
    <source>
        <dbReference type="SAM" id="Phobius"/>
    </source>
</evidence>
<feature type="transmembrane region" description="Helical" evidence="1">
    <location>
        <begin position="37"/>
        <end position="56"/>
    </location>
</feature>
<name>A0A6A6DL60_9PEZI</name>
<dbReference type="EMBL" id="ML994676">
    <property type="protein sequence ID" value="KAF2178316.1"/>
    <property type="molecule type" value="Genomic_DNA"/>
</dbReference>
<keyword evidence="3" id="KW-1185">Reference proteome</keyword>
<feature type="transmembrane region" description="Helical" evidence="1">
    <location>
        <begin position="495"/>
        <end position="516"/>
    </location>
</feature>
<reference evidence="2" key="1">
    <citation type="journal article" date="2020" name="Stud. Mycol.">
        <title>101 Dothideomycetes genomes: a test case for predicting lifestyles and emergence of pathogens.</title>
        <authorList>
            <person name="Haridas S."/>
            <person name="Albert R."/>
            <person name="Binder M."/>
            <person name="Bloem J."/>
            <person name="Labutti K."/>
            <person name="Salamov A."/>
            <person name="Andreopoulos B."/>
            <person name="Baker S."/>
            <person name="Barry K."/>
            <person name="Bills G."/>
            <person name="Bluhm B."/>
            <person name="Cannon C."/>
            <person name="Castanera R."/>
            <person name="Culley D."/>
            <person name="Daum C."/>
            <person name="Ezra D."/>
            <person name="Gonzalez J."/>
            <person name="Henrissat B."/>
            <person name="Kuo A."/>
            <person name="Liang C."/>
            <person name="Lipzen A."/>
            <person name="Lutzoni F."/>
            <person name="Magnuson J."/>
            <person name="Mondo S."/>
            <person name="Nolan M."/>
            <person name="Ohm R."/>
            <person name="Pangilinan J."/>
            <person name="Park H.-J."/>
            <person name="Ramirez L."/>
            <person name="Alfaro M."/>
            <person name="Sun H."/>
            <person name="Tritt A."/>
            <person name="Yoshinaga Y."/>
            <person name="Zwiers L.-H."/>
            <person name="Turgeon B."/>
            <person name="Goodwin S."/>
            <person name="Spatafora J."/>
            <person name="Crous P."/>
            <person name="Grigoriev I."/>
        </authorList>
    </citation>
    <scope>NUCLEOTIDE SEQUENCE</scope>
    <source>
        <strain evidence="2">CBS 207.26</strain>
    </source>
</reference>
<dbReference type="AlphaFoldDB" id="A0A6A6DL60"/>
<keyword evidence="1" id="KW-0812">Transmembrane</keyword>
<sequence>MVVPRQFTFLPSVDRRSARSSDGRTAEYSHWIRYNTFYGLVITTTLASLLLTADFFKWRVTGYFFRVSLEFPASVALAVQLLAGFFGLIHVAVICRLINFALRIRLNKASVTLDVLRTWMDMSIPRVDWDLPLRFFFPVLFIVFLSLVPAALWAGSITPIIAPSMSSGTLLLPSYEDVSAIKEYPMEIGKAGPSLRNSRGFFTYSVGAGHVGNLLSSAASASSVGKRPRVHPKFDDSQFSYIGRSYGVGGPIGLTDFTISSKSHAVGYVYQEEGYLCNVTCIYNETSQFALSGPVDEWIYAASGNLPDSVNSPEYSNYIGHDGNAIVAMGVAHSEASPRRYLAITAGESYAFLNNTQCEFNFTPTLFNVSVNLQNNNITVEPLNSIPDFNPQRNLTRTVVRQFELMSNDLTNLYVSMLGDALNSSIAAYNMSRSSASRDPFTESEATLAGLTNSVIAMADDMLVAYASAQLMIGRLFTSQTAKVYVSSLKFGQSAYIYAIFGLNLCIIVAVAAEAVRTHGWKALGRFNYLDPRDLIIAASRGGTEVAEAADAMCRQESRKTMKRVWLLSDPDEGSGALAVRLQGNVDGHVGIVLAGEDDGAVGVMEEVEEVYVRPEKTEEPPKKWKQRRRIMAFNFL</sequence>
<evidence type="ECO:0000313" key="2">
    <source>
        <dbReference type="EMBL" id="KAF2178316.1"/>
    </source>
</evidence>
<feature type="transmembrane region" description="Helical" evidence="1">
    <location>
        <begin position="135"/>
        <end position="155"/>
    </location>
</feature>
<organism evidence="2 3">
    <name type="scientific">Zopfia rhizophila CBS 207.26</name>
    <dbReference type="NCBI Taxonomy" id="1314779"/>
    <lineage>
        <taxon>Eukaryota</taxon>
        <taxon>Fungi</taxon>
        <taxon>Dikarya</taxon>
        <taxon>Ascomycota</taxon>
        <taxon>Pezizomycotina</taxon>
        <taxon>Dothideomycetes</taxon>
        <taxon>Dothideomycetes incertae sedis</taxon>
        <taxon>Zopfiaceae</taxon>
        <taxon>Zopfia</taxon>
    </lineage>
</organism>